<dbReference type="Proteomes" id="UP000199341">
    <property type="component" value="Unassembled WGS sequence"/>
</dbReference>
<name>A0A1H0E6E2_9ACTN</name>
<keyword evidence="2" id="KW-1185">Reference proteome</keyword>
<evidence type="ECO:0000313" key="2">
    <source>
        <dbReference type="Proteomes" id="UP000199341"/>
    </source>
</evidence>
<dbReference type="AlphaFoldDB" id="A0A1H0E6E2"/>
<proteinExistence type="predicted"/>
<organism evidence="1 2">
    <name type="scientific">Actinacidiphila guanduensis</name>
    <dbReference type="NCBI Taxonomy" id="310781"/>
    <lineage>
        <taxon>Bacteria</taxon>
        <taxon>Bacillati</taxon>
        <taxon>Actinomycetota</taxon>
        <taxon>Actinomycetes</taxon>
        <taxon>Kitasatosporales</taxon>
        <taxon>Streptomycetaceae</taxon>
        <taxon>Actinacidiphila</taxon>
    </lineage>
</organism>
<protein>
    <submittedName>
        <fullName evidence="1">Uncharacterized protein</fullName>
    </submittedName>
</protein>
<accession>A0A1H0E6E2</accession>
<sequence length="68" mass="7485">MTVLPPDPQPPARRPYGSVVLPFTVPPAPPRAPRAVPPQAWPHERVPVPPLSVAELRRAARARGRETR</sequence>
<dbReference type="EMBL" id="FNIE01000005">
    <property type="protein sequence ID" value="SDN77964.1"/>
    <property type="molecule type" value="Genomic_DNA"/>
</dbReference>
<gene>
    <name evidence="1" type="ORF">SAMN05216259_105491</name>
</gene>
<reference evidence="1 2" key="1">
    <citation type="submission" date="2016-10" db="EMBL/GenBank/DDBJ databases">
        <authorList>
            <person name="de Groot N.N."/>
        </authorList>
    </citation>
    <scope>NUCLEOTIDE SEQUENCE [LARGE SCALE GENOMIC DNA]</scope>
    <source>
        <strain evidence="1 2">CGMCC 4.2022</strain>
    </source>
</reference>
<evidence type="ECO:0000313" key="1">
    <source>
        <dbReference type="EMBL" id="SDN77964.1"/>
    </source>
</evidence>
<dbReference type="RefSeq" id="WP_093784730.1">
    <property type="nucleotide sequence ID" value="NZ_FNIE01000005.1"/>
</dbReference>